<feature type="domain" description="SH3b" evidence="1">
    <location>
        <begin position="83"/>
        <end position="150"/>
    </location>
</feature>
<dbReference type="OrthoDB" id="5297720at2"/>
<protein>
    <recommendedName>
        <fullName evidence="1">SH3b domain-containing protein</fullName>
    </recommendedName>
</protein>
<sequence>MLQFPKVALIFMLMWVPITASALDFRSVAVPKAILYDAPSNSSKKVLLLSQFYPVEVVVNLGDWLKVRDAQGSMNWVEAKQLSTKRSVMVTKNLTEMKARPDVAADLVATLEKDVVLELMDVKANNGWLKVKHRDGVTGYVLVSSTWGFD</sequence>
<evidence type="ECO:0000313" key="2">
    <source>
        <dbReference type="EMBL" id="TFW73386.1"/>
    </source>
</evidence>
<dbReference type="AlphaFoldDB" id="A0A4Y9VVA4"/>
<name>A0A4Y9VVA4_9PROT</name>
<dbReference type="Pfam" id="PF06347">
    <property type="entry name" value="SH3_4"/>
    <property type="match status" value="2"/>
</dbReference>
<dbReference type="PROSITE" id="PS51781">
    <property type="entry name" value="SH3B"/>
    <property type="match status" value="1"/>
</dbReference>
<comment type="caution">
    <text evidence="2">The sequence shown here is derived from an EMBL/GenBank/DDBJ whole genome shotgun (WGS) entry which is preliminary data.</text>
</comment>
<keyword evidence="3" id="KW-1185">Reference proteome</keyword>
<dbReference type="Gene3D" id="2.30.30.40">
    <property type="entry name" value="SH3 Domains"/>
    <property type="match status" value="2"/>
</dbReference>
<dbReference type="InterPro" id="IPR003646">
    <property type="entry name" value="SH3-like_bac-type"/>
</dbReference>
<evidence type="ECO:0000259" key="1">
    <source>
        <dbReference type="PROSITE" id="PS51781"/>
    </source>
</evidence>
<organism evidence="2 3">
    <name type="scientific">Methylotenera oryzisoli</name>
    <dbReference type="NCBI Taxonomy" id="2080758"/>
    <lineage>
        <taxon>Bacteria</taxon>
        <taxon>Pseudomonadati</taxon>
        <taxon>Pseudomonadota</taxon>
        <taxon>Betaproteobacteria</taxon>
        <taxon>Nitrosomonadales</taxon>
        <taxon>Methylophilaceae</taxon>
        <taxon>Methylotenera</taxon>
    </lineage>
</organism>
<gene>
    <name evidence="2" type="ORF">C3Y98_00425</name>
</gene>
<evidence type="ECO:0000313" key="3">
    <source>
        <dbReference type="Proteomes" id="UP000297706"/>
    </source>
</evidence>
<dbReference type="RefSeq" id="WP_135276167.1">
    <property type="nucleotide sequence ID" value="NZ_PQVH01000001.1"/>
</dbReference>
<accession>A0A4Y9VVA4</accession>
<proteinExistence type="predicted"/>
<dbReference type="Proteomes" id="UP000297706">
    <property type="component" value="Unassembled WGS sequence"/>
</dbReference>
<dbReference type="InterPro" id="IPR010466">
    <property type="entry name" value="DUF1058"/>
</dbReference>
<dbReference type="EMBL" id="PQVH01000001">
    <property type="protein sequence ID" value="TFW73386.1"/>
    <property type="molecule type" value="Genomic_DNA"/>
</dbReference>
<reference evidence="2 3" key="1">
    <citation type="submission" date="2018-02" db="EMBL/GenBank/DDBJ databases">
        <title>A novel lanthanide dependent methylotroph, Methylotenera sp. La3113.</title>
        <authorList>
            <person name="Lv H."/>
            <person name="Tani A."/>
        </authorList>
    </citation>
    <scope>NUCLEOTIDE SEQUENCE [LARGE SCALE GENOMIC DNA]</scope>
    <source>
        <strain evidence="2 3">La3113</strain>
    </source>
</reference>